<organism evidence="2 3">
    <name type="scientific">Herpetosiphon gulosus</name>
    <dbReference type="NCBI Taxonomy" id="1973496"/>
    <lineage>
        <taxon>Bacteria</taxon>
        <taxon>Bacillati</taxon>
        <taxon>Chloroflexota</taxon>
        <taxon>Chloroflexia</taxon>
        <taxon>Herpetosiphonales</taxon>
        <taxon>Herpetosiphonaceae</taxon>
        <taxon>Herpetosiphon</taxon>
    </lineage>
</organism>
<evidence type="ECO:0000313" key="2">
    <source>
        <dbReference type="EMBL" id="GAA5530459.1"/>
    </source>
</evidence>
<keyword evidence="3" id="KW-1185">Reference proteome</keyword>
<dbReference type="PANTHER" id="PTHR42951:SF4">
    <property type="entry name" value="ACYL-COENZYME A THIOESTERASE MBLAC2"/>
    <property type="match status" value="1"/>
</dbReference>
<dbReference type="InterPro" id="IPR050855">
    <property type="entry name" value="NDM-1-like"/>
</dbReference>
<dbReference type="GO" id="GO:0016787">
    <property type="term" value="F:hydrolase activity"/>
    <property type="evidence" value="ECO:0007669"/>
    <property type="project" value="UniProtKB-KW"/>
</dbReference>
<keyword evidence="2" id="KW-0378">Hydrolase</keyword>
<feature type="domain" description="Metallo-beta-lactamase" evidence="1">
    <location>
        <begin position="26"/>
        <end position="224"/>
    </location>
</feature>
<proteinExistence type="predicted"/>
<gene>
    <name evidence="2" type="primary">gloB_6</name>
    <name evidence="2" type="ORF">Hgul01_04278</name>
</gene>
<dbReference type="SUPFAM" id="SSF56281">
    <property type="entry name" value="Metallo-hydrolase/oxidoreductase"/>
    <property type="match status" value="1"/>
</dbReference>
<dbReference type="InterPro" id="IPR036866">
    <property type="entry name" value="RibonucZ/Hydroxyglut_hydro"/>
</dbReference>
<evidence type="ECO:0000259" key="1">
    <source>
        <dbReference type="SMART" id="SM00849"/>
    </source>
</evidence>
<reference evidence="2 3" key="1">
    <citation type="submission" date="2024-02" db="EMBL/GenBank/DDBJ databases">
        <title>Herpetosiphon gulosus NBRC 112829.</title>
        <authorList>
            <person name="Ichikawa N."/>
            <person name="Katano-Makiyama Y."/>
            <person name="Hidaka K."/>
        </authorList>
    </citation>
    <scope>NUCLEOTIDE SEQUENCE [LARGE SCALE GENOMIC DNA]</scope>
    <source>
        <strain evidence="2 3">NBRC 112829</strain>
    </source>
</reference>
<dbReference type="PANTHER" id="PTHR42951">
    <property type="entry name" value="METALLO-BETA-LACTAMASE DOMAIN-CONTAINING"/>
    <property type="match status" value="1"/>
</dbReference>
<dbReference type="Proteomes" id="UP001428290">
    <property type="component" value="Unassembled WGS sequence"/>
</dbReference>
<dbReference type="SMART" id="SM00849">
    <property type="entry name" value="Lactamase_B"/>
    <property type="match status" value="1"/>
</dbReference>
<dbReference type="InterPro" id="IPR001279">
    <property type="entry name" value="Metallo-B-lactamas"/>
</dbReference>
<dbReference type="Gene3D" id="3.60.15.10">
    <property type="entry name" value="Ribonuclease Z/Hydroxyacylglutathione hydrolase-like"/>
    <property type="match status" value="1"/>
</dbReference>
<comment type="caution">
    <text evidence="2">The sequence shown here is derived from an EMBL/GenBank/DDBJ whole genome shotgun (WGS) entry which is preliminary data.</text>
</comment>
<accession>A0ABP9X501</accession>
<dbReference type="Pfam" id="PF00753">
    <property type="entry name" value="Lactamase_B"/>
    <property type="match status" value="1"/>
</dbReference>
<name>A0ABP9X501_9CHLR</name>
<sequence>MHALDQLHPLTERIFWLPADSRTDRPMLGLVVGNRECLLIDAGNSPAHVGLLRNAIQAQAMAQPTCLAITHWHWDHVFGAATLNLPSYASQETNRILQVLATLDWGDAALDQRVADGLEIAFCRDMIKAELADRSQLQIVTATTTIEQQLTLDLGNCAAELIVVGGDHAHDSMIVYLPSQAVVFLGDCIYDDLYHGSRRLTTSQLFPLLERLLALPADYYCASHHEQPLTRSEFEAEAQLLRHIGTIVSQLGPDPEAILTQISQQLATPLTEDHHEIMQAFLAGLALPEVKSIY</sequence>
<protein>
    <submittedName>
        <fullName evidence="2">Hydroxyacylglutathione hydrolase</fullName>
    </submittedName>
</protein>
<dbReference type="EMBL" id="BAABRU010000018">
    <property type="protein sequence ID" value="GAA5530459.1"/>
    <property type="molecule type" value="Genomic_DNA"/>
</dbReference>
<evidence type="ECO:0000313" key="3">
    <source>
        <dbReference type="Proteomes" id="UP001428290"/>
    </source>
</evidence>